<evidence type="ECO:0000313" key="3">
    <source>
        <dbReference type="Proteomes" id="UP000232455"/>
    </source>
</evidence>
<accession>A0ABX4Q3J0</accession>
<keyword evidence="3" id="KW-1185">Reference proteome</keyword>
<evidence type="ECO:0000256" key="1">
    <source>
        <dbReference type="SAM" id="MobiDB-lite"/>
    </source>
</evidence>
<organism evidence="2 3">
    <name type="scientific">Pseudomonas baetica</name>
    <dbReference type="NCBI Taxonomy" id="674054"/>
    <lineage>
        <taxon>Bacteria</taxon>
        <taxon>Pseudomonadati</taxon>
        <taxon>Pseudomonadota</taxon>
        <taxon>Gammaproteobacteria</taxon>
        <taxon>Pseudomonadales</taxon>
        <taxon>Pseudomonadaceae</taxon>
        <taxon>Pseudomonas</taxon>
    </lineage>
</organism>
<proteinExistence type="predicted"/>
<gene>
    <name evidence="2" type="ORF">ATI02_4319</name>
</gene>
<evidence type="ECO:0000313" key="2">
    <source>
        <dbReference type="EMBL" id="PKA71341.1"/>
    </source>
</evidence>
<feature type="region of interest" description="Disordered" evidence="1">
    <location>
        <begin position="52"/>
        <end position="71"/>
    </location>
</feature>
<dbReference type="Proteomes" id="UP000232455">
    <property type="component" value="Unassembled WGS sequence"/>
</dbReference>
<dbReference type="EMBL" id="PHHE01000001">
    <property type="protein sequence ID" value="PKA71341.1"/>
    <property type="molecule type" value="Genomic_DNA"/>
</dbReference>
<sequence>MKLYNNSKDIMPNKSLLTLAIALVTSVLSLSATAEYLIKIPVDATSIVMAEGSTEQPTQPTEPTTPTEPVEDKSITLTSNHQTLLDNTGNYIVSLYKSAGDAQPFAQQLRWPLNSQFDTFSVVAPDDDSFNNATKLQINGVECVIQTHTEANRTFGCNAGIVSKTSVGSTIVVKIIK</sequence>
<reference evidence="2 3" key="1">
    <citation type="submission" date="2017-11" db="EMBL/GenBank/DDBJ databases">
        <title>Genome sequencing of a diverse group of Pseudomonas species.</title>
        <authorList>
            <person name="Loper J."/>
        </authorList>
    </citation>
    <scope>NUCLEOTIDE SEQUENCE [LARGE SCALE GENOMIC DNA]</scope>
    <source>
        <strain evidence="2 3">LMG 25716</strain>
    </source>
</reference>
<comment type="caution">
    <text evidence="2">The sequence shown here is derived from an EMBL/GenBank/DDBJ whole genome shotgun (WGS) entry which is preliminary data.</text>
</comment>
<protein>
    <submittedName>
        <fullName evidence="2">Uncharacterized protein</fullName>
    </submittedName>
</protein>
<feature type="compositionally biased region" description="Low complexity" evidence="1">
    <location>
        <begin position="54"/>
        <end position="68"/>
    </location>
</feature>
<name>A0ABX4Q3J0_9PSED</name>
<dbReference type="RefSeq" id="WP_146166072.1">
    <property type="nucleotide sequence ID" value="NZ_PKLC01000016.1"/>
</dbReference>